<proteinExistence type="predicted"/>
<comment type="caution">
    <text evidence="2">The sequence shown here is derived from an EMBL/GenBank/DDBJ whole genome shotgun (WGS) entry which is preliminary data.</text>
</comment>
<dbReference type="Pfam" id="PF00535">
    <property type="entry name" value="Glycos_transf_2"/>
    <property type="match status" value="1"/>
</dbReference>
<dbReference type="InterPro" id="IPR001173">
    <property type="entry name" value="Glyco_trans_2-like"/>
</dbReference>
<dbReference type="AlphaFoldDB" id="A0A0F9G4Q4"/>
<accession>A0A0F9G4Q4</accession>
<sequence length="245" mass="28671">MRTRYSLNKGIEKTNGEFCVFVSAHCYPQNGEWLENLIKPFEDSSIALVYGRQKGDQETKYSEQQIFAKWFSGDDEGIQNFPFCNNANASIRKNLWYKYKFNETLTGLEDIDWAKYAISKYYLLYYATNAVVIHVHDETYPQIYRRYKMKVKQHLTVDDCLKLYEEKGIVGLVEKVKEISFKAGREQGRLDTWDTAITAAIEGTRREVVEWMIEPCHEHSSGGVMAKRECPVCLQAKIKEWRIKE</sequence>
<reference evidence="2" key="1">
    <citation type="journal article" date="2015" name="Nature">
        <title>Complex archaea that bridge the gap between prokaryotes and eukaryotes.</title>
        <authorList>
            <person name="Spang A."/>
            <person name="Saw J.H."/>
            <person name="Jorgensen S.L."/>
            <person name="Zaremba-Niedzwiedzka K."/>
            <person name="Martijn J."/>
            <person name="Lind A.E."/>
            <person name="van Eijk R."/>
            <person name="Schleper C."/>
            <person name="Guy L."/>
            <person name="Ettema T.J."/>
        </authorList>
    </citation>
    <scope>NUCLEOTIDE SEQUENCE</scope>
</reference>
<gene>
    <name evidence="2" type="ORF">LCGC14_1954900</name>
</gene>
<dbReference type="EMBL" id="LAZR01021409">
    <property type="protein sequence ID" value="KKL85421.1"/>
    <property type="molecule type" value="Genomic_DNA"/>
</dbReference>
<organism evidence="2">
    <name type="scientific">marine sediment metagenome</name>
    <dbReference type="NCBI Taxonomy" id="412755"/>
    <lineage>
        <taxon>unclassified sequences</taxon>
        <taxon>metagenomes</taxon>
        <taxon>ecological metagenomes</taxon>
    </lineage>
</organism>
<evidence type="ECO:0000313" key="2">
    <source>
        <dbReference type="EMBL" id="KKL85421.1"/>
    </source>
</evidence>
<dbReference type="InterPro" id="IPR029044">
    <property type="entry name" value="Nucleotide-diphossugar_trans"/>
</dbReference>
<feature type="domain" description="Glycosyltransferase 2-like" evidence="1">
    <location>
        <begin position="6"/>
        <end position="94"/>
    </location>
</feature>
<name>A0A0F9G4Q4_9ZZZZ</name>
<dbReference type="Gene3D" id="3.90.550.10">
    <property type="entry name" value="Spore Coat Polysaccharide Biosynthesis Protein SpsA, Chain A"/>
    <property type="match status" value="1"/>
</dbReference>
<evidence type="ECO:0000259" key="1">
    <source>
        <dbReference type="Pfam" id="PF00535"/>
    </source>
</evidence>
<protein>
    <recommendedName>
        <fullName evidence="1">Glycosyltransferase 2-like domain-containing protein</fullName>
    </recommendedName>
</protein>
<dbReference type="SUPFAM" id="SSF53448">
    <property type="entry name" value="Nucleotide-diphospho-sugar transferases"/>
    <property type="match status" value="1"/>
</dbReference>